<proteinExistence type="predicted"/>
<evidence type="ECO:0000313" key="1">
    <source>
        <dbReference type="EMBL" id="HIW70994.1"/>
    </source>
</evidence>
<name>A0A9D1U532_9LACO</name>
<gene>
    <name evidence="1" type="ORF">H9875_00055</name>
</gene>
<dbReference type="EMBL" id="DXGJ01000002">
    <property type="protein sequence ID" value="HIW70994.1"/>
    <property type="molecule type" value="Genomic_DNA"/>
</dbReference>
<sequence length="961" mass="101372">MTVNSAAGLSSSGTRLYYANHGDIGFIEVANVKSTPEMGMQPQQLETTNLGDETQHYDLGMNNTALLAFSIIYKGPEWNTIYAKSGNRQVYDWKIVYPDGMYITFSGPFVITLAGLDINTAAAYTLSISPADVPLFHKSDGTTVETGGGDDTMYRPMFTKTFASLAEMNAYDDAQGSIVQGDFVLIGGTSSDRGKVFFYNGKGFTYFASIIGPQGDKGDQGEPGANTRMMGKVDKLPALAQEGQCFFVGTELYSWTNGAWVDLGNFVGGKGDTGDKGATGDSAYQVAVAGGYTGTAEEWLASLKGDQGKTGATGDSAYQVAVTGGYTGTETEWLASLKGEKGDTGQTGAGLNLVGTVAAVADLPADQPDGTGYLVAGELYTSTGGKWTDAGRLQGADGKSAYQVAVDAGYVGTEAEWLKTLVGATGETGPTGSSAYELAVAGGYSGTQADWLASLKGARGDSGKSAYEVAVAGGYTGNEKDWLASLIGATGADGPSAYDVAVKNGFSGTEAEWLAGLKTGGDVIGGRNYALDSEQIYTIDATGITGETVHNWYLSSAFGNLKKGTQMHISFDIIVKNADSGVSWIGYSGKIPWIAFISGLSLKEGINHVSQSFIQPADGTESGTYIHMTVDNSKATYSVKNIMLEVGTIEHDTTPAPEEKVDIDSNYGAVNLIKNSGYMSDLQNWTLSTWDGKSIGVAPSNSLSLAKNDNYMSSFKNVFLLGNSNNKTKLLMKSDRFPVTAGKTYSVQMIAYRNTELQGADLNINVAATVDASPFTHITLADSLFMPEFPSVKRLIYTFVAPAGSMYADLQIGNKGGTDTAPGNICLTEIKVAQESVASPWSLSPIDLADSESSFKIKTVKVFNNTGTDVNALLAGLPFGVYNCYIQAASKNNPSNDSLRGLLQKTETGYGNGTFMSNMSLGKEQWNVIIQDGVGVSWQKMVSQDDLTSAINASLAAHGIK</sequence>
<accession>A0A9D1U532</accession>
<dbReference type="AlphaFoldDB" id="A0A9D1U532"/>
<reference evidence="1" key="2">
    <citation type="submission" date="2021-04" db="EMBL/GenBank/DDBJ databases">
        <authorList>
            <person name="Gilroy R."/>
        </authorList>
    </citation>
    <scope>NUCLEOTIDE SEQUENCE</scope>
    <source>
        <strain evidence="1">CHK173-259</strain>
    </source>
</reference>
<protein>
    <submittedName>
        <fullName evidence="1">Uncharacterized protein</fullName>
    </submittedName>
</protein>
<organism evidence="1 2">
    <name type="scientific">Candidatus Levilactobacillus faecigallinarum</name>
    <dbReference type="NCBI Taxonomy" id="2838638"/>
    <lineage>
        <taxon>Bacteria</taxon>
        <taxon>Bacillati</taxon>
        <taxon>Bacillota</taxon>
        <taxon>Bacilli</taxon>
        <taxon>Lactobacillales</taxon>
        <taxon>Lactobacillaceae</taxon>
        <taxon>Levilactobacillus</taxon>
    </lineage>
</organism>
<dbReference type="Gene3D" id="4.10.410.40">
    <property type="match status" value="1"/>
</dbReference>
<dbReference type="Proteomes" id="UP000886822">
    <property type="component" value="Unassembled WGS sequence"/>
</dbReference>
<evidence type="ECO:0000313" key="2">
    <source>
        <dbReference type="Proteomes" id="UP000886822"/>
    </source>
</evidence>
<comment type="caution">
    <text evidence="1">The sequence shown here is derived from an EMBL/GenBank/DDBJ whole genome shotgun (WGS) entry which is preliminary data.</text>
</comment>
<reference evidence="1" key="1">
    <citation type="journal article" date="2021" name="PeerJ">
        <title>Extensive microbial diversity within the chicken gut microbiome revealed by metagenomics and culture.</title>
        <authorList>
            <person name="Gilroy R."/>
            <person name="Ravi A."/>
            <person name="Getino M."/>
            <person name="Pursley I."/>
            <person name="Horton D.L."/>
            <person name="Alikhan N.F."/>
            <person name="Baker D."/>
            <person name="Gharbi K."/>
            <person name="Hall N."/>
            <person name="Watson M."/>
            <person name="Adriaenssens E.M."/>
            <person name="Foster-Nyarko E."/>
            <person name="Jarju S."/>
            <person name="Secka A."/>
            <person name="Antonio M."/>
            <person name="Oren A."/>
            <person name="Chaudhuri R.R."/>
            <person name="La Ragione R."/>
            <person name="Hildebrand F."/>
            <person name="Pallen M.J."/>
        </authorList>
    </citation>
    <scope>NUCLEOTIDE SEQUENCE</scope>
    <source>
        <strain evidence="1">CHK173-259</strain>
    </source>
</reference>